<proteinExistence type="predicted"/>
<dbReference type="Proteomes" id="UP000037660">
    <property type="component" value="Unassembled WGS sequence"/>
</dbReference>
<sequence>MERDELLLLGRIDGKLDGISKHLQAQDERLDKIDGRLRAVEQKAAVIGAASGGAMSLGVALIVEGMKHWLGRGGPGSGP</sequence>
<dbReference type="AlphaFoldDB" id="A0A0K8P5L6"/>
<accession>A0A0K8P5L6</accession>
<organism evidence="1 2">
    <name type="scientific">Piscinibacter sakaiensis</name>
    <name type="common">Ideonella sakaiensis</name>
    <dbReference type="NCBI Taxonomy" id="1547922"/>
    <lineage>
        <taxon>Bacteria</taxon>
        <taxon>Pseudomonadati</taxon>
        <taxon>Pseudomonadota</taxon>
        <taxon>Betaproteobacteria</taxon>
        <taxon>Burkholderiales</taxon>
        <taxon>Sphaerotilaceae</taxon>
        <taxon>Piscinibacter</taxon>
    </lineage>
</organism>
<evidence type="ECO:0000313" key="1">
    <source>
        <dbReference type="EMBL" id="GAP37886.1"/>
    </source>
</evidence>
<dbReference type="STRING" id="1547922.ISF6_4080"/>
<protein>
    <submittedName>
        <fullName evidence="1">Uncharacterized protein</fullName>
    </submittedName>
</protein>
<dbReference type="RefSeq" id="WP_054021796.1">
    <property type="nucleotide sequence ID" value="NZ_BBYR01000060.1"/>
</dbReference>
<name>A0A0K8P5L6_PISS1</name>
<keyword evidence="2" id="KW-1185">Reference proteome</keyword>
<comment type="caution">
    <text evidence="1">The sequence shown here is derived from an EMBL/GenBank/DDBJ whole genome shotgun (WGS) entry which is preliminary data.</text>
</comment>
<reference evidence="1 2" key="2">
    <citation type="journal article" date="2016" name="Science">
        <title>A bacterium that degrades and assimilates poly(ethylene terephthalate).</title>
        <authorList>
            <person name="Yoshida S."/>
            <person name="Hiraga K."/>
            <person name="Takehana T."/>
            <person name="Taniguchi I."/>
            <person name="Yamaji H."/>
            <person name="Maeda Y."/>
            <person name="Toyohara K."/>
            <person name="Miyamoto K."/>
            <person name="Kimura Y."/>
            <person name="Oda K."/>
        </authorList>
    </citation>
    <scope>NUCLEOTIDE SEQUENCE [LARGE SCALE GENOMIC DNA]</scope>
    <source>
        <strain evidence="2">NBRC 110686 / TISTR 2288 / 201-F6</strain>
    </source>
</reference>
<reference evidence="2" key="1">
    <citation type="submission" date="2015-07" db="EMBL/GenBank/DDBJ databases">
        <title>Discovery of a poly(ethylene terephthalate assimilation.</title>
        <authorList>
            <person name="Yoshida S."/>
            <person name="Hiraga K."/>
            <person name="Takehana T."/>
            <person name="Taniguchi I."/>
            <person name="Yamaji H."/>
            <person name="Maeda Y."/>
            <person name="Toyohara K."/>
            <person name="Miyamoto K."/>
            <person name="Kimura Y."/>
            <person name="Oda K."/>
        </authorList>
    </citation>
    <scope>NUCLEOTIDE SEQUENCE [LARGE SCALE GENOMIC DNA]</scope>
    <source>
        <strain evidence="2">NBRC 110686 / TISTR 2288 / 201-F6</strain>
    </source>
</reference>
<dbReference type="EMBL" id="BBYR01000060">
    <property type="protein sequence ID" value="GAP37886.1"/>
    <property type="molecule type" value="Genomic_DNA"/>
</dbReference>
<gene>
    <name evidence="1" type="ORF">ISF6_4080</name>
</gene>
<evidence type="ECO:0000313" key="2">
    <source>
        <dbReference type="Proteomes" id="UP000037660"/>
    </source>
</evidence>